<evidence type="ECO:0000313" key="1">
    <source>
        <dbReference type="EMBL" id="KAL3872722.1"/>
    </source>
</evidence>
<reference evidence="1 2" key="1">
    <citation type="submission" date="2024-11" db="EMBL/GenBank/DDBJ databases">
        <title>Chromosome-level genome assembly of the freshwater bivalve Anodonta woodiana.</title>
        <authorList>
            <person name="Chen X."/>
        </authorList>
    </citation>
    <scope>NUCLEOTIDE SEQUENCE [LARGE SCALE GENOMIC DNA]</scope>
    <source>
        <strain evidence="1">MN2024</strain>
        <tissue evidence="1">Gills</tissue>
    </source>
</reference>
<gene>
    <name evidence="1" type="ORF">ACJMK2_035928</name>
</gene>
<evidence type="ECO:0000313" key="2">
    <source>
        <dbReference type="Proteomes" id="UP001634394"/>
    </source>
</evidence>
<dbReference type="EMBL" id="JBJQND010000006">
    <property type="protein sequence ID" value="KAL3872722.1"/>
    <property type="molecule type" value="Genomic_DNA"/>
</dbReference>
<organism evidence="1 2">
    <name type="scientific">Sinanodonta woodiana</name>
    <name type="common">Chinese pond mussel</name>
    <name type="synonym">Anodonta woodiana</name>
    <dbReference type="NCBI Taxonomy" id="1069815"/>
    <lineage>
        <taxon>Eukaryota</taxon>
        <taxon>Metazoa</taxon>
        <taxon>Spiralia</taxon>
        <taxon>Lophotrochozoa</taxon>
        <taxon>Mollusca</taxon>
        <taxon>Bivalvia</taxon>
        <taxon>Autobranchia</taxon>
        <taxon>Heteroconchia</taxon>
        <taxon>Palaeoheterodonta</taxon>
        <taxon>Unionida</taxon>
        <taxon>Unionoidea</taxon>
        <taxon>Unionidae</taxon>
        <taxon>Unioninae</taxon>
        <taxon>Sinanodonta</taxon>
    </lineage>
</organism>
<comment type="caution">
    <text evidence="1">The sequence shown here is derived from an EMBL/GenBank/DDBJ whole genome shotgun (WGS) entry which is preliminary data.</text>
</comment>
<sequence length="85" mass="9452">MGCKVYLTLELRQHPRPMMPLPVVHQLRKKMTLASNLYLTSLQADTTGDDLESSSKLLRADAFVTGNSVLIATVQVHQPFLSTVK</sequence>
<proteinExistence type="predicted"/>
<name>A0ABD3WJ16_SINWO</name>
<keyword evidence="2" id="KW-1185">Reference proteome</keyword>
<accession>A0ABD3WJ16</accession>
<protein>
    <submittedName>
        <fullName evidence="1">Uncharacterized protein</fullName>
    </submittedName>
</protein>
<dbReference type="AlphaFoldDB" id="A0ABD3WJ16"/>
<dbReference type="Proteomes" id="UP001634394">
    <property type="component" value="Unassembled WGS sequence"/>
</dbReference>